<sequence>MNAREQYIEQLKKYLRVLSKADQEDAIDFYNEYIDDAGLTTVKDIVDKLGTPEQLSTDIIAKTTGSQPNGPASQSPHPANDRRTRTILYICLAVVLIIFLGPLALGLLLGFFGLIIGGLASIFGLGVGAFALAGSLFATDVWGAIFYCGGGIALLGLLIIFVAIVIWAIKWLCRGCKNFVRYLRNKSKEGA</sequence>
<comment type="caution">
    <text evidence="2">The sequence shown here is derived from an EMBL/GenBank/DDBJ whole genome shotgun (WGS) entry which is preliminary data.</text>
</comment>
<evidence type="ECO:0000313" key="2">
    <source>
        <dbReference type="EMBL" id="KRM28764.1"/>
    </source>
</evidence>
<proteinExistence type="predicted"/>
<keyword evidence="1" id="KW-0812">Transmembrane</keyword>
<evidence type="ECO:0000313" key="3">
    <source>
        <dbReference type="Proteomes" id="UP000051412"/>
    </source>
</evidence>
<organism evidence="2 3">
    <name type="scientific">Limosilactobacillus panis DSM 6035</name>
    <dbReference type="NCBI Taxonomy" id="1423782"/>
    <lineage>
        <taxon>Bacteria</taxon>
        <taxon>Bacillati</taxon>
        <taxon>Bacillota</taxon>
        <taxon>Bacilli</taxon>
        <taxon>Lactobacillales</taxon>
        <taxon>Lactobacillaceae</taxon>
        <taxon>Limosilactobacillus</taxon>
    </lineage>
</organism>
<dbReference type="EMBL" id="AZGM01000037">
    <property type="protein sequence ID" value="KRM28764.1"/>
    <property type="molecule type" value="Genomic_DNA"/>
</dbReference>
<dbReference type="RefSeq" id="WP_047766876.1">
    <property type="nucleotide sequence ID" value="NZ_AZGM01000037.1"/>
</dbReference>
<accession>A0A0R1XQD6</accession>
<evidence type="ECO:0008006" key="4">
    <source>
        <dbReference type="Google" id="ProtNLM"/>
    </source>
</evidence>
<dbReference type="Pfam" id="PF22564">
    <property type="entry name" value="HAAS"/>
    <property type="match status" value="1"/>
</dbReference>
<gene>
    <name evidence="2" type="ORF">FD32_GL001650</name>
</gene>
<keyword evidence="1" id="KW-1133">Transmembrane helix</keyword>
<dbReference type="AlphaFoldDB" id="A0A0R1XQD6"/>
<evidence type="ECO:0000256" key="1">
    <source>
        <dbReference type="SAM" id="Phobius"/>
    </source>
</evidence>
<name>A0A0R1XQD6_9LACO</name>
<dbReference type="STRING" id="1423782.FD32_GL001650"/>
<keyword evidence="3" id="KW-1185">Reference proteome</keyword>
<feature type="transmembrane region" description="Helical" evidence="1">
    <location>
        <begin position="87"/>
        <end position="105"/>
    </location>
</feature>
<dbReference type="Proteomes" id="UP000051412">
    <property type="component" value="Unassembled WGS sequence"/>
</dbReference>
<keyword evidence="1" id="KW-0472">Membrane</keyword>
<dbReference type="OrthoDB" id="2242293at2"/>
<reference evidence="2 3" key="1">
    <citation type="journal article" date="2015" name="Genome Announc.">
        <title>Expanding the biotechnology potential of lactobacilli through comparative genomics of 213 strains and associated genera.</title>
        <authorList>
            <person name="Sun Z."/>
            <person name="Harris H.M."/>
            <person name="McCann A."/>
            <person name="Guo C."/>
            <person name="Argimon S."/>
            <person name="Zhang W."/>
            <person name="Yang X."/>
            <person name="Jeffery I.B."/>
            <person name="Cooney J.C."/>
            <person name="Kagawa T.F."/>
            <person name="Liu W."/>
            <person name="Song Y."/>
            <person name="Salvetti E."/>
            <person name="Wrobel A."/>
            <person name="Rasinkangas P."/>
            <person name="Parkhill J."/>
            <person name="Rea M.C."/>
            <person name="O'Sullivan O."/>
            <person name="Ritari J."/>
            <person name="Douillard F.P."/>
            <person name="Paul Ross R."/>
            <person name="Yang R."/>
            <person name="Briner A.E."/>
            <person name="Felis G.E."/>
            <person name="de Vos W.M."/>
            <person name="Barrangou R."/>
            <person name="Klaenhammer T.R."/>
            <person name="Caufield P.W."/>
            <person name="Cui Y."/>
            <person name="Zhang H."/>
            <person name="O'Toole P.W."/>
        </authorList>
    </citation>
    <scope>NUCLEOTIDE SEQUENCE [LARGE SCALE GENOMIC DNA]</scope>
    <source>
        <strain evidence="2 3">DSM 6035</strain>
    </source>
</reference>
<protein>
    <recommendedName>
        <fullName evidence="4">DUF1700 domain-containing protein</fullName>
    </recommendedName>
</protein>
<feature type="transmembrane region" description="Helical" evidence="1">
    <location>
        <begin position="111"/>
        <end position="132"/>
    </location>
</feature>
<feature type="transmembrane region" description="Helical" evidence="1">
    <location>
        <begin position="144"/>
        <end position="169"/>
    </location>
</feature>
<dbReference type="PATRIC" id="fig|1423782.4.peg.1716"/>